<evidence type="ECO:0000256" key="1">
    <source>
        <dbReference type="SAM" id="Coils"/>
    </source>
</evidence>
<accession>A0A0F9MG34</accession>
<keyword evidence="1" id="KW-0175">Coiled coil</keyword>
<name>A0A0F9MG34_9ZZZZ</name>
<reference evidence="2" key="1">
    <citation type="journal article" date="2015" name="Nature">
        <title>Complex archaea that bridge the gap between prokaryotes and eukaryotes.</title>
        <authorList>
            <person name="Spang A."/>
            <person name="Saw J.H."/>
            <person name="Jorgensen S.L."/>
            <person name="Zaremba-Niedzwiedzka K."/>
            <person name="Martijn J."/>
            <person name="Lind A.E."/>
            <person name="van Eijk R."/>
            <person name="Schleper C."/>
            <person name="Guy L."/>
            <person name="Ettema T.J."/>
        </authorList>
    </citation>
    <scope>NUCLEOTIDE SEQUENCE</scope>
</reference>
<comment type="caution">
    <text evidence="2">The sequence shown here is derived from an EMBL/GenBank/DDBJ whole genome shotgun (WGS) entry which is preliminary data.</text>
</comment>
<sequence length="194" mass="22565">MTKENSFIQLIKDTVVEVMDKKYESADDLDDRMDEIEDELKEVVAFNNKIENRLNDFKIGKGFATKKVHTIEINHRIDKIENELEEKDAINNNIENRLSDLENNVNMLLMSDKFLRFGEEKERIFPKYSELKLKESIKNIKNNLDNVGETWSQKENDLLLSEMKVAIETMAANHGRTAGAIRSRLNHRGVFFTG</sequence>
<gene>
    <name evidence="2" type="ORF">LCGC14_1093340</name>
</gene>
<proteinExistence type="predicted"/>
<dbReference type="AlphaFoldDB" id="A0A0F9MG34"/>
<feature type="coiled-coil region" evidence="1">
    <location>
        <begin position="77"/>
        <end position="111"/>
    </location>
</feature>
<protein>
    <submittedName>
        <fullName evidence="2">Uncharacterized protein</fullName>
    </submittedName>
</protein>
<organism evidence="2">
    <name type="scientific">marine sediment metagenome</name>
    <dbReference type="NCBI Taxonomy" id="412755"/>
    <lineage>
        <taxon>unclassified sequences</taxon>
        <taxon>metagenomes</taxon>
        <taxon>ecological metagenomes</taxon>
    </lineage>
</organism>
<evidence type="ECO:0000313" key="2">
    <source>
        <dbReference type="EMBL" id="KKN04839.1"/>
    </source>
</evidence>
<dbReference type="EMBL" id="LAZR01004872">
    <property type="protein sequence ID" value="KKN04839.1"/>
    <property type="molecule type" value="Genomic_DNA"/>
</dbReference>
<feature type="coiled-coil region" evidence="1">
    <location>
        <begin position="19"/>
        <end position="53"/>
    </location>
</feature>